<evidence type="ECO:0000313" key="2">
    <source>
        <dbReference type="Proteomes" id="UP000054538"/>
    </source>
</evidence>
<proteinExistence type="predicted"/>
<sequence length="60" mass="7045">MTTRACSGSQHDRVNTEHQWTCDTMNESFDLRDMEYDKSLWKDAKASRHWSSSLSIVRAH</sequence>
<evidence type="ECO:0000313" key="1">
    <source>
        <dbReference type="EMBL" id="KIK80555.1"/>
    </source>
</evidence>
<reference evidence="1 2" key="1">
    <citation type="submission" date="2014-04" db="EMBL/GenBank/DDBJ databases">
        <authorList>
            <consortium name="DOE Joint Genome Institute"/>
            <person name="Kuo A."/>
            <person name="Kohler A."/>
            <person name="Jargeat P."/>
            <person name="Nagy L.G."/>
            <person name="Floudas D."/>
            <person name="Copeland A."/>
            <person name="Barry K.W."/>
            <person name="Cichocki N."/>
            <person name="Veneault-Fourrey C."/>
            <person name="LaButti K."/>
            <person name="Lindquist E.A."/>
            <person name="Lipzen A."/>
            <person name="Lundell T."/>
            <person name="Morin E."/>
            <person name="Murat C."/>
            <person name="Sun H."/>
            <person name="Tunlid A."/>
            <person name="Henrissat B."/>
            <person name="Grigoriev I.V."/>
            <person name="Hibbett D.S."/>
            <person name="Martin F."/>
            <person name="Nordberg H.P."/>
            <person name="Cantor M.N."/>
            <person name="Hua S.X."/>
        </authorList>
    </citation>
    <scope>NUCLEOTIDE SEQUENCE [LARGE SCALE GENOMIC DNA]</scope>
    <source>
        <strain evidence="1 2">Ve08.2h10</strain>
    </source>
</reference>
<dbReference type="HOGENOM" id="CLU_2942421_0_0_1"/>
<dbReference type="InParanoid" id="A0A0D0DP34"/>
<organism evidence="1 2">
    <name type="scientific">Paxillus rubicundulus Ve08.2h10</name>
    <dbReference type="NCBI Taxonomy" id="930991"/>
    <lineage>
        <taxon>Eukaryota</taxon>
        <taxon>Fungi</taxon>
        <taxon>Dikarya</taxon>
        <taxon>Basidiomycota</taxon>
        <taxon>Agaricomycotina</taxon>
        <taxon>Agaricomycetes</taxon>
        <taxon>Agaricomycetidae</taxon>
        <taxon>Boletales</taxon>
        <taxon>Paxilineae</taxon>
        <taxon>Paxillaceae</taxon>
        <taxon>Paxillus</taxon>
    </lineage>
</organism>
<dbReference type="AlphaFoldDB" id="A0A0D0DP34"/>
<keyword evidence="2" id="KW-1185">Reference proteome</keyword>
<accession>A0A0D0DP34</accession>
<protein>
    <submittedName>
        <fullName evidence="1">Uncharacterized protein</fullName>
    </submittedName>
</protein>
<dbReference type="Proteomes" id="UP000054538">
    <property type="component" value="Unassembled WGS sequence"/>
</dbReference>
<gene>
    <name evidence="1" type="ORF">PAXRUDRAFT_158367</name>
</gene>
<dbReference type="EMBL" id="KN825989">
    <property type="protein sequence ID" value="KIK80555.1"/>
    <property type="molecule type" value="Genomic_DNA"/>
</dbReference>
<name>A0A0D0DP34_9AGAM</name>
<reference evidence="2" key="2">
    <citation type="submission" date="2015-01" db="EMBL/GenBank/DDBJ databases">
        <title>Evolutionary Origins and Diversification of the Mycorrhizal Mutualists.</title>
        <authorList>
            <consortium name="DOE Joint Genome Institute"/>
            <consortium name="Mycorrhizal Genomics Consortium"/>
            <person name="Kohler A."/>
            <person name="Kuo A."/>
            <person name="Nagy L.G."/>
            <person name="Floudas D."/>
            <person name="Copeland A."/>
            <person name="Barry K.W."/>
            <person name="Cichocki N."/>
            <person name="Veneault-Fourrey C."/>
            <person name="LaButti K."/>
            <person name="Lindquist E.A."/>
            <person name="Lipzen A."/>
            <person name="Lundell T."/>
            <person name="Morin E."/>
            <person name="Murat C."/>
            <person name="Riley R."/>
            <person name="Ohm R."/>
            <person name="Sun H."/>
            <person name="Tunlid A."/>
            <person name="Henrissat B."/>
            <person name="Grigoriev I.V."/>
            <person name="Hibbett D.S."/>
            <person name="Martin F."/>
        </authorList>
    </citation>
    <scope>NUCLEOTIDE SEQUENCE [LARGE SCALE GENOMIC DNA]</scope>
    <source>
        <strain evidence="2">Ve08.2h10</strain>
    </source>
</reference>